<sequence length="167" mass="18952">MLVRREEEEKDCHPQPGIDLCKKPWVSSNKITWIIVGVVVGLLVVATTSVLLFFHFRRRRREKEEDMEDRSYRADYGLDDLPVAGKPRPDHEMRSQDRSPSGYGRRSRDPLQVGAEPKYPPPTQLNGHLNAFDDAASSRSGNGSSYPPSVNPAWPKRESSQLKPLEN</sequence>
<evidence type="ECO:0000313" key="7">
    <source>
        <dbReference type="EMBL" id="KAK3293004.1"/>
    </source>
</evidence>
<feature type="compositionally biased region" description="Basic and acidic residues" evidence="5">
    <location>
        <begin position="87"/>
        <end position="97"/>
    </location>
</feature>
<organism evidence="7 8">
    <name type="scientific">Chaetomium fimeti</name>
    <dbReference type="NCBI Taxonomy" id="1854472"/>
    <lineage>
        <taxon>Eukaryota</taxon>
        <taxon>Fungi</taxon>
        <taxon>Dikarya</taxon>
        <taxon>Ascomycota</taxon>
        <taxon>Pezizomycotina</taxon>
        <taxon>Sordariomycetes</taxon>
        <taxon>Sordariomycetidae</taxon>
        <taxon>Sordariales</taxon>
        <taxon>Chaetomiaceae</taxon>
        <taxon>Chaetomium</taxon>
    </lineage>
</organism>
<keyword evidence="6" id="KW-1133">Transmembrane helix</keyword>
<protein>
    <recommendedName>
        <fullName evidence="1">receptor protein-tyrosine kinase</fullName>
        <ecNumber evidence="1">2.7.10.1</ecNumber>
    </recommendedName>
</protein>
<accession>A0AAE0HAJ0</accession>
<keyword evidence="2" id="KW-0808">Transferase</keyword>
<feature type="compositionally biased region" description="Polar residues" evidence="5">
    <location>
        <begin position="137"/>
        <end position="148"/>
    </location>
</feature>
<evidence type="ECO:0000256" key="3">
    <source>
        <dbReference type="ARBA" id="ARBA00022777"/>
    </source>
</evidence>
<reference evidence="7" key="1">
    <citation type="journal article" date="2023" name="Mol. Phylogenet. Evol.">
        <title>Genome-scale phylogeny and comparative genomics of the fungal order Sordariales.</title>
        <authorList>
            <person name="Hensen N."/>
            <person name="Bonometti L."/>
            <person name="Westerberg I."/>
            <person name="Brannstrom I.O."/>
            <person name="Guillou S."/>
            <person name="Cros-Aarteil S."/>
            <person name="Calhoun S."/>
            <person name="Haridas S."/>
            <person name="Kuo A."/>
            <person name="Mondo S."/>
            <person name="Pangilinan J."/>
            <person name="Riley R."/>
            <person name="LaButti K."/>
            <person name="Andreopoulos B."/>
            <person name="Lipzen A."/>
            <person name="Chen C."/>
            <person name="Yan M."/>
            <person name="Daum C."/>
            <person name="Ng V."/>
            <person name="Clum A."/>
            <person name="Steindorff A."/>
            <person name="Ohm R.A."/>
            <person name="Martin F."/>
            <person name="Silar P."/>
            <person name="Natvig D.O."/>
            <person name="Lalanne C."/>
            <person name="Gautier V."/>
            <person name="Ament-Velasquez S.L."/>
            <person name="Kruys A."/>
            <person name="Hutchinson M.I."/>
            <person name="Powell A.J."/>
            <person name="Barry K."/>
            <person name="Miller A.N."/>
            <person name="Grigoriev I.V."/>
            <person name="Debuchy R."/>
            <person name="Gladieux P."/>
            <person name="Hiltunen Thoren M."/>
            <person name="Johannesson H."/>
        </authorList>
    </citation>
    <scope>NUCLEOTIDE SEQUENCE</scope>
    <source>
        <strain evidence="7">CBS 168.71</strain>
    </source>
</reference>
<keyword evidence="6" id="KW-0472">Membrane</keyword>
<dbReference type="AlphaFoldDB" id="A0AAE0HAJ0"/>
<feature type="compositionally biased region" description="Basic and acidic residues" evidence="5">
    <location>
        <begin position="155"/>
        <end position="167"/>
    </location>
</feature>
<gene>
    <name evidence="7" type="ORF">B0H64DRAFT_327473</name>
</gene>
<feature type="transmembrane region" description="Helical" evidence="6">
    <location>
        <begin position="31"/>
        <end position="54"/>
    </location>
</feature>
<dbReference type="EC" id="2.7.10.1" evidence="1"/>
<keyword evidence="4" id="KW-0829">Tyrosine-protein kinase</keyword>
<evidence type="ECO:0000313" key="8">
    <source>
        <dbReference type="Proteomes" id="UP001278766"/>
    </source>
</evidence>
<dbReference type="Gene3D" id="6.10.250.2930">
    <property type="match status" value="1"/>
</dbReference>
<evidence type="ECO:0000256" key="2">
    <source>
        <dbReference type="ARBA" id="ARBA00022679"/>
    </source>
</evidence>
<proteinExistence type="predicted"/>
<dbReference type="InterPro" id="IPR044912">
    <property type="entry name" value="Egfr_JX_dom"/>
</dbReference>
<comment type="caution">
    <text evidence="7">The sequence shown here is derived from an EMBL/GenBank/DDBJ whole genome shotgun (WGS) entry which is preliminary data.</text>
</comment>
<dbReference type="GeneID" id="87837728"/>
<keyword evidence="3" id="KW-0418">Kinase</keyword>
<dbReference type="EMBL" id="JAUEPN010000006">
    <property type="protein sequence ID" value="KAK3293004.1"/>
    <property type="molecule type" value="Genomic_DNA"/>
</dbReference>
<evidence type="ECO:0000256" key="5">
    <source>
        <dbReference type="SAM" id="MobiDB-lite"/>
    </source>
</evidence>
<dbReference type="Proteomes" id="UP001278766">
    <property type="component" value="Unassembled WGS sequence"/>
</dbReference>
<evidence type="ECO:0000256" key="4">
    <source>
        <dbReference type="ARBA" id="ARBA00023137"/>
    </source>
</evidence>
<evidence type="ECO:0000256" key="1">
    <source>
        <dbReference type="ARBA" id="ARBA00011902"/>
    </source>
</evidence>
<evidence type="ECO:0000256" key="6">
    <source>
        <dbReference type="SAM" id="Phobius"/>
    </source>
</evidence>
<feature type="region of interest" description="Disordered" evidence="5">
    <location>
        <begin position="63"/>
        <end position="167"/>
    </location>
</feature>
<reference evidence="7" key="2">
    <citation type="submission" date="2023-06" db="EMBL/GenBank/DDBJ databases">
        <authorList>
            <consortium name="Lawrence Berkeley National Laboratory"/>
            <person name="Haridas S."/>
            <person name="Hensen N."/>
            <person name="Bonometti L."/>
            <person name="Westerberg I."/>
            <person name="Brannstrom I.O."/>
            <person name="Guillou S."/>
            <person name="Cros-Aarteil S."/>
            <person name="Calhoun S."/>
            <person name="Kuo A."/>
            <person name="Mondo S."/>
            <person name="Pangilinan J."/>
            <person name="Riley R."/>
            <person name="Labutti K."/>
            <person name="Andreopoulos B."/>
            <person name="Lipzen A."/>
            <person name="Chen C."/>
            <person name="Yanf M."/>
            <person name="Daum C."/>
            <person name="Ng V."/>
            <person name="Clum A."/>
            <person name="Steindorff A."/>
            <person name="Ohm R."/>
            <person name="Martin F."/>
            <person name="Silar P."/>
            <person name="Natvig D."/>
            <person name="Lalanne C."/>
            <person name="Gautier V."/>
            <person name="Ament-Velasquez S.L."/>
            <person name="Kruys A."/>
            <person name="Hutchinson M.I."/>
            <person name="Powell A.J."/>
            <person name="Barry K."/>
            <person name="Miller A.N."/>
            <person name="Grigoriev I.V."/>
            <person name="Debuchy R."/>
            <person name="Gladieux P."/>
            <person name="Thoren M.H."/>
            <person name="Johannesson H."/>
        </authorList>
    </citation>
    <scope>NUCLEOTIDE SEQUENCE</scope>
    <source>
        <strain evidence="7">CBS 168.71</strain>
    </source>
</reference>
<name>A0AAE0HAJ0_9PEZI</name>
<keyword evidence="8" id="KW-1185">Reference proteome</keyword>
<dbReference type="RefSeq" id="XP_062656518.1">
    <property type="nucleotide sequence ID" value="XM_062800780.1"/>
</dbReference>
<dbReference type="GO" id="GO:0004714">
    <property type="term" value="F:transmembrane receptor protein tyrosine kinase activity"/>
    <property type="evidence" value="ECO:0007669"/>
    <property type="project" value="UniProtKB-EC"/>
</dbReference>
<keyword evidence="6" id="KW-0812">Transmembrane</keyword>